<comment type="similarity">
    <text evidence="2 8">Belongs to the flagella basal body rod proteins family.</text>
</comment>
<dbReference type="PROSITE" id="PS00588">
    <property type="entry name" value="FLAGELLA_BB_ROD"/>
    <property type="match status" value="1"/>
</dbReference>
<evidence type="ECO:0000256" key="2">
    <source>
        <dbReference type="ARBA" id="ARBA00009677"/>
    </source>
</evidence>
<evidence type="ECO:0000256" key="5">
    <source>
        <dbReference type="ARBA" id="ARBA00025933"/>
    </source>
</evidence>
<evidence type="ECO:0000256" key="1">
    <source>
        <dbReference type="ARBA" id="ARBA00004117"/>
    </source>
</evidence>
<dbReference type="SUPFAM" id="SSF117143">
    <property type="entry name" value="Flagellar hook protein flgE"/>
    <property type="match status" value="1"/>
</dbReference>
<evidence type="ECO:0000259" key="9">
    <source>
        <dbReference type="Pfam" id="PF00460"/>
    </source>
</evidence>
<dbReference type="GO" id="GO:0009426">
    <property type="term" value="C:bacterial-type flagellum basal body, distal rod"/>
    <property type="evidence" value="ECO:0007669"/>
    <property type="project" value="UniProtKB-UniRule"/>
</dbReference>
<dbReference type="InterPro" id="IPR012834">
    <property type="entry name" value="FlgG_G_neg"/>
</dbReference>
<organism evidence="12">
    <name type="scientific">Polynucleobacter sp. UK-FUSCHL-C3</name>
    <dbReference type="NCBI Taxonomy" id="2955208"/>
    <lineage>
        <taxon>Bacteria</taxon>
        <taxon>Pseudomonadati</taxon>
        <taxon>Pseudomonadota</taxon>
        <taxon>Betaproteobacteria</taxon>
        <taxon>Burkholderiales</taxon>
        <taxon>Burkholderiaceae</taxon>
        <taxon>Polynucleobacter</taxon>
    </lineage>
</organism>
<feature type="domain" description="Flagellar basal body rod protein N-terminal" evidence="9">
    <location>
        <begin position="10"/>
        <end position="35"/>
    </location>
</feature>
<dbReference type="PANTHER" id="PTHR30435:SF19">
    <property type="entry name" value="FLAGELLAR BASAL-BODY ROD PROTEIN FLGG"/>
    <property type="match status" value="1"/>
</dbReference>
<evidence type="ECO:0000256" key="4">
    <source>
        <dbReference type="ARBA" id="ARBA00023143"/>
    </source>
</evidence>
<keyword evidence="12" id="KW-0282">Flagellum</keyword>
<dbReference type="Pfam" id="PF00460">
    <property type="entry name" value="Flg_bb_rod"/>
    <property type="match status" value="1"/>
</dbReference>
<name>A0AAU8A204_9BURK</name>
<dbReference type="Pfam" id="PF06429">
    <property type="entry name" value="Flg_bbr_C"/>
    <property type="match status" value="1"/>
</dbReference>
<dbReference type="RefSeq" id="WP_353438302.1">
    <property type="nucleotide sequence ID" value="NZ_CP099959.1"/>
</dbReference>
<evidence type="ECO:0000256" key="8">
    <source>
        <dbReference type="RuleBase" id="RU362116"/>
    </source>
</evidence>
<keyword evidence="12" id="KW-0966">Cell projection</keyword>
<sequence length="262" mass="27313">MLRSLWISKTGMDAQQMNLDVITNNLANSSTTAFKRVQPMFQDLLYTTLRAAGSSSNAQNLLPTGLQIGAGSAVTSTERIMIQGSMLQTGNQLDVAINGNGFFQIQLADGTLAYTRQGQFSLSSTGQIVTQAGNTVAGAGVIPSTATGITISSAGLVQYSTQGSSTLTQAGQFTMANFANPAGLVAIGGNNFIPSPASGTAQNQIAGTNGMGTTQQYYVEQSNVNVAEELVNLIAAQRAYEINTRAVTASDQILQRVSNLGQ</sequence>
<evidence type="ECO:0000259" key="10">
    <source>
        <dbReference type="Pfam" id="PF06429"/>
    </source>
</evidence>
<dbReference type="InterPro" id="IPR037925">
    <property type="entry name" value="FlgE/F/G-like"/>
</dbReference>
<dbReference type="NCBIfam" id="TIGR02488">
    <property type="entry name" value="flgG_G_neg"/>
    <property type="match status" value="1"/>
</dbReference>
<gene>
    <name evidence="12" type="primary">flgG</name>
    <name evidence="12" type="ORF">NKE59_07185</name>
</gene>
<dbReference type="InterPro" id="IPR053967">
    <property type="entry name" value="LlgE_F_G-like_D1"/>
</dbReference>
<dbReference type="InterPro" id="IPR019776">
    <property type="entry name" value="Flagellar_basal_body_rod_CS"/>
</dbReference>
<dbReference type="EMBL" id="CP099959">
    <property type="protein sequence ID" value="XCC57272.1"/>
    <property type="molecule type" value="Genomic_DNA"/>
</dbReference>
<evidence type="ECO:0000313" key="12">
    <source>
        <dbReference type="EMBL" id="XCC57272.1"/>
    </source>
</evidence>
<evidence type="ECO:0000256" key="7">
    <source>
        <dbReference type="NCBIfam" id="TIGR02488"/>
    </source>
</evidence>
<evidence type="ECO:0000256" key="3">
    <source>
        <dbReference type="ARBA" id="ARBA00017948"/>
    </source>
</evidence>
<protein>
    <recommendedName>
        <fullName evidence="3 7">Flagellar basal-body rod protein FlgG</fullName>
    </recommendedName>
    <alternativeName>
        <fullName evidence="6 8">Distal rod protein</fullName>
    </alternativeName>
</protein>
<dbReference type="Pfam" id="PF22692">
    <property type="entry name" value="LlgE_F_G_D1"/>
    <property type="match status" value="1"/>
</dbReference>
<feature type="domain" description="Flagellar hook protein FlgE/F/G-like D1" evidence="11">
    <location>
        <begin position="96"/>
        <end position="159"/>
    </location>
</feature>
<dbReference type="AlphaFoldDB" id="A0AAU8A204"/>
<comment type="subcellular location">
    <subcellularLocation>
        <location evidence="1 8">Bacterial flagellum basal body</location>
    </subcellularLocation>
</comment>
<keyword evidence="12" id="KW-0969">Cilium</keyword>
<dbReference type="GO" id="GO:0071978">
    <property type="term" value="P:bacterial-type flagellum-dependent swarming motility"/>
    <property type="evidence" value="ECO:0007669"/>
    <property type="project" value="TreeGrafter"/>
</dbReference>
<evidence type="ECO:0000259" key="11">
    <source>
        <dbReference type="Pfam" id="PF22692"/>
    </source>
</evidence>
<dbReference type="InterPro" id="IPR001444">
    <property type="entry name" value="Flag_bb_rod_N"/>
</dbReference>
<dbReference type="NCBIfam" id="TIGR03506">
    <property type="entry name" value="FlgEFG_subfam"/>
    <property type="match status" value="2"/>
</dbReference>
<comment type="subunit">
    <text evidence="5 8">The basal body constitutes a major portion of the flagellar organelle and consists of four rings (L,P,S, and M) mounted on a central rod. The rod consists of about 26 subunits of FlgG in the distal portion, and FlgB, FlgC and FlgF are thought to build up the proximal portion of the rod with about 6 subunits each.</text>
</comment>
<proteinExistence type="inferred from homology"/>
<evidence type="ECO:0000256" key="6">
    <source>
        <dbReference type="ARBA" id="ARBA00032912"/>
    </source>
</evidence>
<dbReference type="InterPro" id="IPR010930">
    <property type="entry name" value="Flg_bb/hook_C_dom"/>
</dbReference>
<keyword evidence="4 8" id="KW-0975">Bacterial flagellum</keyword>
<feature type="domain" description="Flagellar basal-body/hook protein C-terminal" evidence="10">
    <location>
        <begin position="215"/>
        <end position="260"/>
    </location>
</feature>
<dbReference type="PANTHER" id="PTHR30435">
    <property type="entry name" value="FLAGELLAR PROTEIN"/>
    <property type="match status" value="1"/>
</dbReference>
<accession>A0AAU8A204</accession>
<dbReference type="InterPro" id="IPR020013">
    <property type="entry name" value="Flagellar_FlgE/F/G"/>
</dbReference>
<reference evidence="12" key="1">
    <citation type="submission" date="2022-06" db="EMBL/GenBank/DDBJ databases">
        <title>New Polynucleobacter species.</title>
        <authorList>
            <person name="Hahn M.W."/>
        </authorList>
    </citation>
    <scope>NUCLEOTIDE SEQUENCE</scope>
    <source>
        <strain evidence="12">UK-FUSCHL-C3</strain>
    </source>
</reference>